<accession>A0A159ZU83</accession>
<dbReference type="Proteomes" id="UP000076083">
    <property type="component" value="Chromosome"/>
</dbReference>
<dbReference type="EMBL" id="CP015225">
    <property type="protein sequence ID" value="AMZ71246.1"/>
    <property type="molecule type" value="Genomic_DNA"/>
</dbReference>
<protein>
    <submittedName>
        <fullName evidence="2">Uncharacterized protein</fullName>
    </submittedName>
</protein>
<reference evidence="3" key="1">
    <citation type="submission" date="2016-04" db="EMBL/GenBank/DDBJ databases">
        <authorList>
            <person name="Ray J."/>
            <person name="Price M."/>
            <person name="Deutschbauer A."/>
        </authorList>
    </citation>
    <scope>NUCLEOTIDE SEQUENCE [LARGE SCALE GENOMIC DNA]</scope>
    <source>
        <strain evidence="3">FW300-N2E2</strain>
    </source>
</reference>
<feature type="region of interest" description="Disordered" evidence="1">
    <location>
        <begin position="109"/>
        <end position="132"/>
    </location>
</feature>
<reference evidence="2 3" key="2">
    <citation type="journal article" date="2018" name="Nature">
        <title>Mutant phenotypes for thousands of bacterial genes of unknown function.</title>
        <authorList>
            <person name="Price M.N."/>
            <person name="Wetmore K.M."/>
            <person name="Waters R.J."/>
            <person name="Callaghan M."/>
            <person name="Ray J."/>
            <person name="Liu H."/>
            <person name="Kuehl J.V."/>
            <person name="Melnyk R.A."/>
            <person name="Lamson J.S."/>
            <person name="Suh Y."/>
            <person name="Carlson H.K."/>
            <person name="Esquivel Z."/>
            <person name="Sadeeshkumar H."/>
            <person name="Chakraborty R."/>
            <person name="Zane G.M."/>
            <person name="Rubin B.E."/>
            <person name="Wall J.D."/>
            <person name="Visel A."/>
            <person name="Bristow J."/>
            <person name="Blow M.J."/>
            <person name="Arkin A.P."/>
            <person name="Deutschbauer A.M."/>
        </authorList>
    </citation>
    <scope>NUCLEOTIDE SEQUENCE [LARGE SCALE GENOMIC DNA]</scope>
    <source>
        <strain evidence="2 3">FW300-N2E2</strain>
    </source>
</reference>
<evidence type="ECO:0000256" key="1">
    <source>
        <dbReference type="SAM" id="MobiDB-lite"/>
    </source>
</evidence>
<gene>
    <name evidence="2" type="ORF">TK06_09055</name>
</gene>
<feature type="compositionally biased region" description="Basic and acidic residues" evidence="1">
    <location>
        <begin position="118"/>
        <end position="132"/>
    </location>
</feature>
<evidence type="ECO:0000313" key="3">
    <source>
        <dbReference type="Proteomes" id="UP000076083"/>
    </source>
</evidence>
<sequence length="173" mass="19060">MNDEDQPPISGTRRINVSVEGGAQFDCLIETLQHDAVVQNAECTGFKPLQGSLDLNADIQVRSRAGLRHDNRTFTGLPKNVPLVQVLAVEHFTHRRLFQPVLDRQRGDLFGHGQANELGDRQGQRTRGQGDRGQQRLLACAFQAIAMNHELHDAFLASQASRADGALAYPGLQ</sequence>
<proteinExistence type="predicted"/>
<name>A0A159ZU83_PSEFL</name>
<evidence type="ECO:0000313" key="2">
    <source>
        <dbReference type="EMBL" id="AMZ71246.1"/>
    </source>
</evidence>
<organism evidence="2 3">
    <name type="scientific">Pseudomonas fluorescens</name>
    <dbReference type="NCBI Taxonomy" id="294"/>
    <lineage>
        <taxon>Bacteria</taxon>
        <taxon>Pseudomonadati</taxon>
        <taxon>Pseudomonadota</taxon>
        <taxon>Gammaproteobacteria</taxon>
        <taxon>Pseudomonadales</taxon>
        <taxon>Pseudomonadaceae</taxon>
        <taxon>Pseudomonas</taxon>
    </lineage>
</organism>
<dbReference type="AlphaFoldDB" id="A0A159ZU83"/>